<evidence type="ECO:0000256" key="1">
    <source>
        <dbReference type="ARBA" id="ARBA00008857"/>
    </source>
</evidence>
<dbReference type="Pfam" id="PF00589">
    <property type="entry name" value="Phage_integrase"/>
    <property type="match status" value="1"/>
</dbReference>
<evidence type="ECO:0000256" key="2">
    <source>
        <dbReference type="ARBA" id="ARBA00022908"/>
    </source>
</evidence>
<reference evidence="6 7" key="1">
    <citation type="submission" date="2014-07" db="EMBL/GenBank/DDBJ databases">
        <title>Draft genome sequence of Thalassospira profundimaris PR54-5.</title>
        <authorList>
            <person name="Lai Q."/>
            <person name="Shao Z."/>
        </authorList>
    </citation>
    <scope>NUCLEOTIDE SEQUENCE [LARGE SCALE GENOMIC DNA]</scope>
    <source>
        <strain evidence="6 7">PR54-5</strain>
    </source>
</reference>
<accession>A0A367X0A4</accession>
<dbReference type="InterPro" id="IPR002104">
    <property type="entry name" value="Integrase_catalytic"/>
</dbReference>
<dbReference type="Pfam" id="PF20172">
    <property type="entry name" value="DUF6538"/>
    <property type="match status" value="1"/>
</dbReference>
<dbReference type="GO" id="GO:0015074">
    <property type="term" value="P:DNA integration"/>
    <property type="evidence" value="ECO:0007669"/>
    <property type="project" value="UniProtKB-KW"/>
</dbReference>
<organism evidence="6 7">
    <name type="scientific">Thalassospira profundimaris</name>
    <dbReference type="NCBI Taxonomy" id="502049"/>
    <lineage>
        <taxon>Bacteria</taxon>
        <taxon>Pseudomonadati</taxon>
        <taxon>Pseudomonadota</taxon>
        <taxon>Alphaproteobacteria</taxon>
        <taxon>Rhodospirillales</taxon>
        <taxon>Thalassospiraceae</taxon>
        <taxon>Thalassospira</taxon>
    </lineage>
</organism>
<keyword evidence="3" id="KW-0238">DNA-binding</keyword>
<keyword evidence="4" id="KW-0233">DNA recombination</keyword>
<evidence type="ECO:0000256" key="3">
    <source>
        <dbReference type="ARBA" id="ARBA00023125"/>
    </source>
</evidence>
<dbReference type="Gene3D" id="1.10.443.10">
    <property type="entry name" value="Intergrase catalytic core"/>
    <property type="match status" value="1"/>
</dbReference>
<feature type="domain" description="Tyr recombinase" evidence="5">
    <location>
        <begin position="294"/>
        <end position="492"/>
    </location>
</feature>
<dbReference type="PANTHER" id="PTHR30349:SF41">
    <property type="entry name" value="INTEGRASE_RECOMBINASE PROTEIN MJ0367-RELATED"/>
    <property type="match status" value="1"/>
</dbReference>
<dbReference type="SUPFAM" id="SSF56349">
    <property type="entry name" value="DNA breaking-rejoining enzymes"/>
    <property type="match status" value="1"/>
</dbReference>
<proteinExistence type="inferred from homology"/>
<sequence>MKIPADLRPHYGGKSQILKSLRTGDLSKAQSLRWQMVADQKAEFEVLTGVRDWTPAQIEEKAEREFTEFLVQLNEDGVEEEELDITRDVYVEKLRGREPLSDLDFAMTRARIYACSAREAALNGKVYPKPTSFGRNTIDPVELVPYRELKQKKKKEGPLFRDVAKRYLEQTQRHPSSRLTQQTIAQYQVVHRLFDEWAGRPTLEEVTRQQAAEFIEVVSTLDPYWGRSPKTKQRSFSEIMERFGNHEVGLSNRTLNRYSTGLSLVWKWAGKQGLFEGKNPWKWLQRPEGQSRKTGKLPFTQEEVCTLLSQKPEVFPSEQDYPNTLLWVCWIAAFSGMRLNEICERKVSDLKQQDGIWCLEVTGAKTEAGDRLVPLHSTLLDLGLLEFARHHRQEYLFPCLLPGGPDKKRSWYLTRRFVEYRRSLGVTRIDSATQKDRVNFHSFRRTVIQQFEHARLPQTEVAQVVGHERVGITYGTYNPDGLDLTVLKEIIEVIEYPNLVVHLEDLVEASV</sequence>
<dbReference type="EMBL" id="JPWI01000005">
    <property type="protein sequence ID" value="RCK46092.1"/>
    <property type="molecule type" value="Genomic_DNA"/>
</dbReference>
<dbReference type="GO" id="GO:0006310">
    <property type="term" value="P:DNA recombination"/>
    <property type="evidence" value="ECO:0007669"/>
    <property type="project" value="UniProtKB-KW"/>
</dbReference>
<dbReference type="GO" id="GO:0003677">
    <property type="term" value="F:DNA binding"/>
    <property type="evidence" value="ECO:0007669"/>
    <property type="project" value="UniProtKB-KW"/>
</dbReference>
<dbReference type="CDD" id="cd01184">
    <property type="entry name" value="INT_C_like_1"/>
    <property type="match status" value="1"/>
</dbReference>
<dbReference type="AlphaFoldDB" id="A0A367X0A4"/>
<name>A0A367X0A4_9PROT</name>
<keyword evidence="2" id="KW-0229">DNA integration</keyword>
<evidence type="ECO:0000259" key="5">
    <source>
        <dbReference type="PROSITE" id="PS51898"/>
    </source>
</evidence>
<evidence type="ECO:0000313" key="7">
    <source>
        <dbReference type="Proteomes" id="UP000252255"/>
    </source>
</evidence>
<dbReference type="InterPro" id="IPR046668">
    <property type="entry name" value="DUF6538"/>
</dbReference>
<dbReference type="InterPro" id="IPR050090">
    <property type="entry name" value="Tyrosine_recombinase_XerCD"/>
</dbReference>
<comment type="similarity">
    <text evidence="1">Belongs to the 'phage' integrase family.</text>
</comment>
<comment type="caution">
    <text evidence="6">The sequence shown here is derived from an EMBL/GenBank/DDBJ whole genome shotgun (WGS) entry which is preliminary data.</text>
</comment>
<dbReference type="InterPro" id="IPR010998">
    <property type="entry name" value="Integrase_recombinase_N"/>
</dbReference>
<evidence type="ECO:0000256" key="4">
    <source>
        <dbReference type="ARBA" id="ARBA00023172"/>
    </source>
</evidence>
<dbReference type="PANTHER" id="PTHR30349">
    <property type="entry name" value="PHAGE INTEGRASE-RELATED"/>
    <property type="match status" value="1"/>
</dbReference>
<dbReference type="InterPro" id="IPR013762">
    <property type="entry name" value="Integrase-like_cat_sf"/>
</dbReference>
<dbReference type="InterPro" id="IPR011010">
    <property type="entry name" value="DNA_brk_join_enz"/>
</dbReference>
<gene>
    <name evidence="6" type="ORF">TH30_09685</name>
</gene>
<dbReference type="Gene3D" id="1.10.150.130">
    <property type="match status" value="1"/>
</dbReference>
<protein>
    <recommendedName>
        <fullName evidence="5">Tyr recombinase domain-containing protein</fullName>
    </recommendedName>
</protein>
<dbReference type="Proteomes" id="UP000252255">
    <property type="component" value="Unassembled WGS sequence"/>
</dbReference>
<dbReference type="PROSITE" id="PS51898">
    <property type="entry name" value="TYR_RECOMBINASE"/>
    <property type="match status" value="1"/>
</dbReference>
<evidence type="ECO:0000313" key="6">
    <source>
        <dbReference type="EMBL" id="RCK46092.1"/>
    </source>
</evidence>